<organism evidence="3 4">
    <name type="scientific">Alkalibacter rhizosphaerae</name>
    <dbReference type="NCBI Taxonomy" id="2815577"/>
    <lineage>
        <taxon>Bacteria</taxon>
        <taxon>Bacillati</taxon>
        <taxon>Bacillota</taxon>
        <taxon>Clostridia</taxon>
        <taxon>Eubacteriales</taxon>
        <taxon>Eubacteriaceae</taxon>
        <taxon>Alkalibacter</taxon>
    </lineage>
</organism>
<dbReference type="InterPro" id="IPR013520">
    <property type="entry name" value="Ribonucl_H"/>
</dbReference>
<dbReference type="Proteomes" id="UP000663499">
    <property type="component" value="Chromosome"/>
</dbReference>
<dbReference type="EMBL" id="CP071444">
    <property type="protein sequence ID" value="QSX09430.1"/>
    <property type="molecule type" value="Genomic_DNA"/>
</dbReference>
<feature type="domain" description="Exonuclease" evidence="2">
    <location>
        <begin position="29"/>
        <end position="199"/>
    </location>
</feature>
<dbReference type="GO" id="GO:0005829">
    <property type="term" value="C:cytosol"/>
    <property type="evidence" value="ECO:0007669"/>
    <property type="project" value="TreeGrafter"/>
</dbReference>
<keyword evidence="1" id="KW-0269">Exonuclease</keyword>
<reference evidence="3" key="1">
    <citation type="submission" date="2021-03" db="EMBL/GenBank/DDBJ databases">
        <title>Alkalibacter marinus sp. nov., isolated from tidal flat sediment.</title>
        <authorList>
            <person name="Namirimu T."/>
            <person name="Yang J.-A."/>
            <person name="Yang S.-H."/>
            <person name="Kim Y.-J."/>
            <person name="Kwon K.K."/>
        </authorList>
    </citation>
    <scope>NUCLEOTIDE SEQUENCE</scope>
    <source>
        <strain evidence="3">ES005</strain>
    </source>
</reference>
<accession>A0A975AJB6</accession>
<keyword evidence="1" id="KW-0378">Hydrolase</keyword>
<dbReference type="CDD" id="cd06127">
    <property type="entry name" value="DEDDh"/>
    <property type="match status" value="1"/>
</dbReference>
<dbReference type="InterPro" id="IPR006054">
    <property type="entry name" value="DnaQ"/>
</dbReference>
<dbReference type="GO" id="GO:0045004">
    <property type="term" value="P:DNA replication proofreading"/>
    <property type="evidence" value="ECO:0007669"/>
    <property type="project" value="TreeGrafter"/>
</dbReference>
<sequence>MGIRNFFQQWGENNAQKKTSRQKILLERDFIALDVETTGFHVQRGDRIISLGAVKIKNGKILREDAFYTLVNPDKEIPQVVRELTGIDDDAVASAPDFESVMKEFVDWSIRDTENPVAIGHAITFDLSFLKKPSIAPDWMNKWLDTREIVSLVYPGLENKSLFHIAEFLECSILVEHHALEDAILSAEVFLLALEALKEQNVETLESLRRMQKSKRLILPSEF</sequence>
<protein>
    <submittedName>
        <fullName evidence="3">3'-5' exoribonuclease</fullName>
    </submittedName>
</protein>
<keyword evidence="1" id="KW-0540">Nuclease</keyword>
<evidence type="ECO:0000313" key="3">
    <source>
        <dbReference type="EMBL" id="QSX09430.1"/>
    </source>
</evidence>
<dbReference type="NCBIfam" id="TIGR00573">
    <property type="entry name" value="dnaq"/>
    <property type="match status" value="1"/>
</dbReference>
<evidence type="ECO:0000313" key="4">
    <source>
        <dbReference type="Proteomes" id="UP000663499"/>
    </source>
</evidence>
<evidence type="ECO:0000256" key="1">
    <source>
        <dbReference type="ARBA" id="ARBA00022839"/>
    </source>
</evidence>
<dbReference type="GO" id="GO:0003677">
    <property type="term" value="F:DNA binding"/>
    <property type="evidence" value="ECO:0007669"/>
    <property type="project" value="InterPro"/>
</dbReference>
<gene>
    <name evidence="3" type="ORF">J0B03_05030</name>
</gene>
<dbReference type="AlphaFoldDB" id="A0A975AJB6"/>
<dbReference type="Gene3D" id="3.30.420.10">
    <property type="entry name" value="Ribonuclease H-like superfamily/Ribonuclease H"/>
    <property type="match status" value="1"/>
</dbReference>
<dbReference type="SUPFAM" id="SSF53098">
    <property type="entry name" value="Ribonuclease H-like"/>
    <property type="match status" value="1"/>
</dbReference>
<dbReference type="InterPro" id="IPR036397">
    <property type="entry name" value="RNaseH_sf"/>
</dbReference>
<dbReference type="RefSeq" id="WP_207300765.1">
    <property type="nucleotide sequence ID" value="NZ_CP071444.1"/>
</dbReference>
<dbReference type="Pfam" id="PF00929">
    <property type="entry name" value="RNase_T"/>
    <property type="match status" value="1"/>
</dbReference>
<evidence type="ECO:0000259" key="2">
    <source>
        <dbReference type="SMART" id="SM00479"/>
    </source>
</evidence>
<dbReference type="SMART" id="SM00479">
    <property type="entry name" value="EXOIII"/>
    <property type="match status" value="1"/>
</dbReference>
<name>A0A975AJB6_9FIRM</name>
<dbReference type="KEGG" id="alka:J0B03_05030"/>
<dbReference type="GO" id="GO:0003887">
    <property type="term" value="F:DNA-directed DNA polymerase activity"/>
    <property type="evidence" value="ECO:0007669"/>
    <property type="project" value="InterPro"/>
</dbReference>
<proteinExistence type="predicted"/>
<dbReference type="FunFam" id="3.30.420.10:FF:000045">
    <property type="entry name" value="3'-5' exonuclease DinG"/>
    <property type="match status" value="1"/>
</dbReference>
<dbReference type="PANTHER" id="PTHR30231:SF41">
    <property type="entry name" value="DNA POLYMERASE III SUBUNIT EPSILON"/>
    <property type="match status" value="1"/>
</dbReference>
<dbReference type="GO" id="GO:0008408">
    <property type="term" value="F:3'-5' exonuclease activity"/>
    <property type="evidence" value="ECO:0007669"/>
    <property type="project" value="TreeGrafter"/>
</dbReference>
<dbReference type="PANTHER" id="PTHR30231">
    <property type="entry name" value="DNA POLYMERASE III SUBUNIT EPSILON"/>
    <property type="match status" value="1"/>
</dbReference>
<keyword evidence="4" id="KW-1185">Reference proteome</keyword>
<dbReference type="InterPro" id="IPR012337">
    <property type="entry name" value="RNaseH-like_sf"/>
</dbReference>